<name>A0A4D4KS07_9ACTN</name>
<dbReference type="InterPro" id="IPR012495">
    <property type="entry name" value="TadE-like_dom"/>
</dbReference>
<dbReference type="Pfam" id="PF07811">
    <property type="entry name" value="TadE"/>
    <property type="match status" value="1"/>
</dbReference>
<proteinExistence type="predicted"/>
<sequence>MTTRPSRIAPTALRRRLDALRTDRGASVTEFSILVPILLLLIFVLPQFALWYHARQVAARAAQQGVDAGRAYNAVPGDGADAATAFLNEMGGSLQSPQVSVDTSGPGEMAVTVRGSVTTLIPGIHLTVVHRAEAPIEDWTP</sequence>
<feature type="domain" description="TadE-like" evidence="2">
    <location>
        <begin position="25"/>
        <end position="66"/>
    </location>
</feature>
<keyword evidence="1" id="KW-0812">Transmembrane</keyword>
<protein>
    <submittedName>
        <fullName evidence="3">Membrane protein</fullName>
    </submittedName>
</protein>
<evidence type="ECO:0000256" key="1">
    <source>
        <dbReference type="SAM" id="Phobius"/>
    </source>
</evidence>
<evidence type="ECO:0000313" key="3">
    <source>
        <dbReference type="EMBL" id="GDY49237.1"/>
    </source>
</evidence>
<dbReference type="Proteomes" id="UP000299290">
    <property type="component" value="Unassembled WGS sequence"/>
</dbReference>
<keyword evidence="1" id="KW-1133">Transmembrane helix</keyword>
<comment type="caution">
    <text evidence="3">The sequence shown here is derived from an EMBL/GenBank/DDBJ whole genome shotgun (WGS) entry which is preliminary data.</text>
</comment>
<dbReference type="RefSeq" id="WP_162004020.1">
    <property type="nucleotide sequence ID" value="NZ_BJHV01000003.1"/>
</dbReference>
<feature type="transmembrane region" description="Helical" evidence="1">
    <location>
        <begin position="31"/>
        <end position="52"/>
    </location>
</feature>
<gene>
    <name evidence="3" type="ORF">SANT12839_101190</name>
</gene>
<accession>A0A4D4KS07</accession>
<evidence type="ECO:0000259" key="2">
    <source>
        <dbReference type="Pfam" id="PF07811"/>
    </source>
</evidence>
<dbReference type="EMBL" id="BJHV01000003">
    <property type="protein sequence ID" value="GDY49237.1"/>
    <property type="molecule type" value="Genomic_DNA"/>
</dbReference>
<reference evidence="3 4" key="1">
    <citation type="journal article" date="2020" name="Int. J. Syst. Evol. Microbiol.">
        <title>Reclassification of Streptomyces castelarensis and Streptomyces sporoclivatus as later heterotypic synonyms of Streptomyces antimycoticus.</title>
        <authorList>
            <person name="Komaki H."/>
            <person name="Tamura T."/>
        </authorList>
    </citation>
    <scope>NUCLEOTIDE SEQUENCE [LARGE SCALE GENOMIC DNA]</scope>
    <source>
        <strain evidence="3 4">NBRC 12839</strain>
    </source>
</reference>
<keyword evidence="4" id="KW-1185">Reference proteome</keyword>
<keyword evidence="1" id="KW-0472">Membrane</keyword>
<evidence type="ECO:0000313" key="4">
    <source>
        <dbReference type="Proteomes" id="UP000299290"/>
    </source>
</evidence>
<dbReference type="AlphaFoldDB" id="A0A4D4KS07"/>
<organism evidence="3 4">
    <name type="scientific">Streptomyces antimycoticus</name>
    <dbReference type="NCBI Taxonomy" id="68175"/>
    <lineage>
        <taxon>Bacteria</taxon>
        <taxon>Bacillati</taxon>
        <taxon>Actinomycetota</taxon>
        <taxon>Actinomycetes</taxon>
        <taxon>Kitasatosporales</taxon>
        <taxon>Streptomycetaceae</taxon>
        <taxon>Streptomyces</taxon>
        <taxon>Streptomyces violaceusniger group</taxon>
    </lineage>
</organism>